<reference evidence="2 3" key="1">
    <citation type="journal article" date="2018" name="Biotechnol. Adv.">
        <title>Improved genomic resources and new bioinformatic workflow for the carcinogenic parasite Clonorchis sinensis: Biotechnological implications.</title>
        <authorList>
            <person name="Wang D."/>
            <person name="Korhonen P.K."/>
            <person name="Gasser R.B."/>
            <person name="Young N.D."/>
        </authorList>
    </citation>
    <scope>NUCLEOTIDE SEQUENCE [LARGE SCALE GENOMIC DNA]</scope>
    <source>
        <strain evidence="2">Cs-k2</strain>
    </source>
</reference>
<evidence type="ECO:0000256" key="1">
    <source>
        <dbReference type="SAM" id="MobiDB-lite"/>
    </source>
</evidence>
<protein>
    <submittedName>
        <fullName evidence="2">Uncharacterized protein</fullName>
    </submittedName>
</protein>
<feature type="compositionally biased region" description="Basic and acidic residues" evidence="1">
    <location>
        <begin position="187"/>
        <end position="197"/>
    </location>
</feature>
<proteinExistence type="predicted"/>
<evidence type="ECO:0000313" key="3">
    <source>
        <dbReference type="Proteomes" id="UP000286415"/>
    </source>
</evidence>
<organism evidence="2 3">
    <name type="scientific">Clonorchis sinensis</name>
    <name type="common">Chinese liver fluke</name>
    <dbReference type="NCBI Taxonomy" id="79923"/>
    <lineage>
        <taxon>Eukaryota</taxon>
        <taxon>Metazoa</taxon>
        <taxon>Spiralia</taxon>
        <taxon>Lophotrochozoa</taxon>
        <taxon>Platyhelminthes</taxon>
        <taxon>Trematoda</taxon>
        <taxon>Digenea</taxon>
        <taxon>Opisthorchiida</taxon>
        <taxon>Opisthorchiata</taxon>
        <taxon>Opisthorchiidae</taxon>
        <taxon>Clonorchis</taxon>
    </lineage>
</organism>
<gene>
    <name evidence="2" type="ORF">CSKR_103983</name>
</gene>
<keyword evidence="3" id="KW-1185">Reference proteome</keyword>
<name>A0A3R7DKL8_CLOSI</name>
<evidence type="ECO:0000313" key="2">
    <source>
        <dbReference type="EMBL" id="KAG5445126.1"/>
    </source>
</evidence>
<accession>A0A3R7DKL8</accession>
<sequence length="214" mass="25078">MPNSEWRKQRNGQPLTWQRGMNEIPKRLGAVNANRLPGWRPRGRNTRLVILTPPPFRRYERERVQWSEREFTDRKVRGSNPTFASRCPLSRLGQPGSIPALVPLSGAWQLGTARALQLNDFFRYERITLKVAPPLNTVHLRYTQEVVSLEFRNPPPLLERNVLQLDTIFLIHRASPSSSQTRSAYPKKREEQDDSAHRIRAHQHCRHILSRRWI</sequence>
<dbReference type="EMBL" id="NIRI02000056">
    <property type="protein sequence ID" value="KAG5445126.1"/>
    <property type="molecule type" value="Genomic_DNA"/>
</dbReference>
<dbReference type="AlphaFoldDB" id="A0A3R7DKL8"/>
<dbReference type="InParanoid" id="A0A3R7DKL8"/>
<comment type="caution">
    <text evidence="2">The sequence shown here is derived from an EMBL/GenBank/DDBJ whole genome shotgun (WGS) entry which is preliminary data.</text>
</comment>
<reference evidence="2 3" key="2">
    <citation type="journal article" date="2021" name="Genomics">
        <title>High-quality reference genome for Clonorchis sinensis.</title>
        <authorList>
            <person name="Young N.D."/>
            <person name="Stroehlein A.J."/>
            <person name="Kinkar L."/>
            <person name="Wang T."/>
            <person name="Sohn W.M."/>
            <person name="Chang B.C.H."/>
            <person name="Kaur P."/>
            <person name="Weisz D."/>
            <person name="Dudchenko O."/>
            <person name="Aiden E.L."/>
            <person name="Korhonen P.K."/>
            <person name="Gasser R.B."/>
        </authorList>
    </citation>
    <scope>NUCLEOTIDE SEQUENCE [LARGE SCALE GENOMIC DNA]</scope>
    <source>
        <strain evidence="2">Cs-k2</strain>
    </source>
</reference>
<feature type="region of interest" description="Disordered" evidence="1">
    <location>
        <begin position="178"/>
        <end position="198"/>
    </location>
</feature>
<dbReference type="Proteomes" id="UP000286415">
    <property type="component" value="Unassembled WGS sequence"/>
</dbReference>